<dbReference type="EMBL" id="JARIHO010000058">
    <property type="protein sequence ID" value="KAJ7318338.1"/>
    <property type="molecule type" value="Genomic_DNA"/>
</dbReference>
<evidence type="ECO:0000313" key="1">
    <source>
        <dbReference type="EMBL" id="KAJ7318338.1"/>
    </source>
</evidence>
<comment type="caution">
    <text evidence="1">The sequence shown here is derived from an EMBL/GenBank/DDBJ whole genome shotgun (WGS) entry which is preliminary data.</text>
</comment>
<evidence type="ECO:0008006" key="3">
    <source>
        <dbReference type="Google" id="ProtNLM"/>
    </source>
</evidence>
<protein>
    <recommendedName>
        <fullName evidence="3">Alpha-type protein kinase domain-containing protein</fullName>
    </recommendedName>
</protein>
<gene>
    <name evidence="1" type="ORF">DFH08DRAFT_971406</name>
</gene>
<proteinExistence type="predicted"/>
<organism evidence="1 2">
    <name type="scientific">Mycena albidolilacea</name>
    <dbReference type="NCBI Taxonomy" id="1033008"/>
    <lineage>
        <taxon>Eukaryota</taxon>
        <taxon>Fungi</taxon>
        <taxon>Dikarya</taxon>
        <taxon>Basidiomycota</taxon>
        <taxon>Agaricomycotina</taxon>
        <taxon>Agaricomycetes</taxon>
        <taxon>Agaricomycetidae</taxon>
        <taxon>Agaricales</taxon>
        <taxon>Marasmiineae</taxon>
        <taxon>Mycenaceae</taxon>
        <taxon>Mycena</taxon>
    </lineage>
</organism>
<accession>A0AAD7EG13</accession>
<keyword evidence="2" id="KW-1185">Reference proteome</keyword>
<dbReference type="AlphaFoldDB" id="A0AAD7EG13"/>
<name>A0AAD7EG13_9AGAR</name>
<sequence length="144" mass="16448">MATYGVATPPVFGLDANVCAKQSYYESKGLQIAGTNNVAIHNVAHDVGRQAKVLIMELRCLGWDRVLLRIVYHFVQHFIRMHKPPPFAIPNPTLFDNNDDKEDKERAEFLAFSQHYQYIKTHKMLFVSDYQGIDENVLLLALAN</sequence>
<reference evidence="1" key="1">
    <citation type="submission" date="2023-03" db="EMBL/GenBank/DDBJ databases">
        <title>Massive genome expansion in bonnet fungi (Mycena s.s.) driven by repeated elements and novel gene families across ecological guilds.</title>
        <authorList>
            <consortium name="Lawrence Berkeley National Laboratory"/>
            <person name="Harder C.B."/>
            <person name="Miyauchi S."/>
            <person name="Viragh M."/>
            <person name="Kuo A."/>
            <person name="Thoen E."/>
            <person name="Andreopoulos B."/>
            <person name="Lu D."/>
            <person name="Skrede I."/>
            <person name="Drula E."/>
            <person name="Henrissat B."/>
            <person name="Morin E."/>
            <person name="Kohler A."/>
            <person name="Barry K."/>
            <person name="LaButti K."/>
            <person name="Morin E."/>
            <person name="Salamov A."/>
            <person name="Lipzen A."/>
            <person name="Mereny Z."/>
            <person name="Hegedus B."/>
            <person name="Baldrian P."/>
            <person name="Stursova M."/>
            <person name="Weitz H."/>
            <person name="Taylor A."/>
            <person name="Grigoriev I.V."/>
            <person name="Nagy L.G."/>
            <person name="Martin F."/>
            <person name="Kauserud H."/>
        </authorList>
    </citation>
    <scope>NUCLEOTIDE SEQUENCE</scope>
    <source>
        <strain evidence="1">CBHHK002</strain>
    </source>
</reference>
<evidence type="ECO:0000313" key="2">
    <source>
        <dbReference type="Proteomes" id="UP001218218"/>
    </source>
</evidence>
<dbReference type="Proteomes" id="UP001218218">
    <property type="component" value="Unassembled WGS sequence"/>
</dbReference>